<evidence type="ECO:0000256" key="2">
    <source>
        <dbReference type="ARBA" id="ARBA00022797"/>
    </source>
</evidence>
<dbReference type="PANTHER" id="PTHR21661">
    <property type="entry name" value="EPOXIDE HYDROLASE 1-RELATED"/>
    <property type="match status" value="1"/>
</dbReference>
<accession>A0A4S8PFA9</accession>
<dbReference type="Pfam" id="PF06441">
    <property type="entry name" value="EHN"/>
    <property type="match status" value="1"/>
</dbReference>
<dbReference type="Gene3D" id="3.40.50.1820">
    <property type="entry name" value="alpha/beta hydrolase"/>
    <property type="match status" value="1"/>
</dbReference>
<dbReference type="GO" id="GO:0004301">
    <property type="term" value="F:epoxide hydrolase activity"/>
    <property type="evidence" value="ECO:0007669"/>
    <property type="project" value="TreeGrafter"/>
</dbReference>
<comment type="similarity">
    <text evidence="1">Belongs to the peptidase S33 family.</text>
</comment>
<keyword evidence="7" id="KW-1185">Reference proteome</keyword>
<evidence type="ECO:0000313" key="6">
    <source>
        <dbReference type="EMBL" id="THV29097.1"/>
    </source>
</evidence>
<dbReference type="InterPro" id="IPR016292">
    <property type="entry name" value="Epoxide_hydrolase"/>
</dbReference>
<dbReference type="EMBL" id="STGX01000006">
    <property type="protein sequence ID" value="THV29097.1"/>
    <property type="molecule type" value="Genomic_DNA"/>
</dbReference>
<dbReference type="InterPro" id="IPR029058">
    <property type="entry name" value="AB_hydrolase_fold"/>
</dbReference>
<organism evidence="6 7">
    <name type="scientific">Glycomyces paridis</name>
    <dbReference type="NCBI Taxonomy" id="2126555"/>
    <lineage>
        <taxon>Bacteria</taxon>
        <taxon>Bacillati</taxon>
        <taxon>Actinomycetota</taxon>
        <taxon>Actinomycetes</taxon>
        <taxon>Glycomycetales</taxon>
        <taxon>Glycomycetaceae</taxon>
        <taxon>Glycomyces</taxon>
    </lineage>
</organism>
<dbReference type="RefSeq" id="WP_136529591.1">
    <property type="nucleotide sequence ID" value="NZ_STGX01000006.1"/>
</dbReference>
<evidence type="ECO:0000259" key="5">
    <source>
        <dbReference type="Pfam" id="PF06441"/>
    </source>
</evidence>
<proteinExistence type="inferred from homology"/>
<dbReference type="PRINTS" id="PR00412">
    <property type="entry name" value="EPOXHYDRLASE"/>
</dbReference>
<dbReference type="InterPro" id="IPR010497">
    <property type="entry name" value="Epoxide_hydro_N"/>
</dbReference>
<comment type="caution">
    <text evidence="6">The sequence shown here is derived from an EMBL/GenBank/DDBJ whole genome shotgun (WGS) entry which is preliminary data.</text>
</comment>
<reference evidence="6 7" key="1">
    <citation type="journal article" date="2018" name="Int. J. Syst. Evol. Microbiol.">
        <title>Glycomyces paridis sp. nov., isolated from the medicinal plant Paris polyphylla.</title>
        <authorList>
            <person name="Fang X.M."/>
            <person name="Bai J.L."/>
            <person name="Su J."/>
            <person name="Zhao L.L."/>
            <person name="Liu H.Y."/>
            <person name="Ma B.P."/>
            <person name="Zhang Y.Q."/>
            <person name="Yu L.Y."/>
        </authorList>
    </citation>
    <scope>NUCLEOTIDE SEQUENCE [LARGE SCALE GENOMIC DNA]</scope>
    <source>
        <strain evidence="6 7">CPCC 204357</strain>
    </source>
</reference>
<keyword evidence="2" id="KW-0058">Aromatic hydrocarbons catabolism</keyword>
<feature type="domain" description="Epoxide hydrolase N-terminal" evidence="5">
    <location>
        <begin position="6"/>
        <end position="111"/>
    </location>
</feature>
<dbReference type="AlphaFoldDB" id="A0A4S8PFA9"/>
<name>A0A4S8PFA9_9ACTN</name>
<gene>
    <name evidence="6" type="ORF">E9998_10165</name>
</gene>
<dbReference type="PIRSF" id="PIRSF001112">
    <property type="entry name" value="Epoxide_hydrolase"/>
    <property type="match status" value="1"/>
</dbReference>
<evidence type="ECO:0000256" key="3">
    <source>
        <dbReference type="ARBA" id="ARBA00022801"/>
    </source>
</evidence>
<dbReference type="Proteomes" id="UP000305792">
    <property type="component" value="Unassembled WGS sequence"/>
</dbReference>
<sequence>MTHDDIRPFRIDVPQAELDDLERRLAAARWAPEPAGSGWARGVPAPALRDLAEHWRSGFDWRAAEARLNDHPQFTTEVDGQTVHFLHVRSPEPDALPLMLVHGWPSSVTEFLGAIGPLSDPRAHGLDPAQAFHLVIPSLPGFGYSTPLRETGWGAERIARAFTEVMARLGYERYGVQGSDVGSWVAPEMARLAPDRVVGVHVNALVTFPSGADGEFDALSEGDRSRWDRMQAFNDGYLQIQGKSPQTLAYGLADSPVAQLAWIYEKFAEWTDTAEERAVPDRDLLLANVSLYWFTRSGGTAGHFYYEFVSAADWSADGASGWDEAAPDTEDSGASGWDGAASESEDSGETGWGGEGAGAAAWSAPRLETPTGVLVSGHDVAVRPWAERDFNVVRWTEFGEGGHFFASERPELFAADVRAFFADLK</sequence>
<dbReference type="PANTHER" id="PTHR21661:SF35">
    <property type="entry name" value="EPOXIDE HYDROLASE"/>
    <property type="match status" value="1"/>
</dbReference>
<evidence type="ECO:0000256" key="1">
    <source>
        <dbReference type="ARBA" id="ARBA00010088"/>
    </source>
</evidence>
<dbReference type="GO" id="GO:0097176">
    <property type="term" value="P:epoxide metabolic process"/>
    <property type="evidence" value="ECO:0007669"/>
    <property type="project" value="TreeGrafter"/>
</dbReference>
<protein>
    <submittedName>
        <fullName evidence="6">Epoxide hydrolase</fullName>
    </submittedName>
</protein>
<feature type="region of interest" description="Disordered" evidence="4">
    <location>
        <begin position="320"/>
        <end position="360"/>
    </location>
</feature>
<dbReference type="SUPFAM" id="SSF53474">
    <property type="entry name" value="alpha/beta-Hydrolases"/>
    <property type="match status" value="2"/>
</dbReference>
<dbReference type="OrthoDB" id="5171248at2"/>
<dbReference type="InterPro" id="IPR000639">
    <property type="entry name" value="Epox_hydrolase-like"/>
</dbReference>
<evidence type="ECO:0000256" key="4">
    <source>
        <dbReference type="SAM" id="MobiDB-lite"/>
    </source>
</evidence>
<keyword evidence="3 6" id="KW-0378">Hydrolase</keyword>
<evidence type="ECO:0000313" key="7">
    <source>
        <dbReference type="Proteomes" id="UP000305792"/>
    </source>
</evidence>